<dbReference type="GO" id="GO:0005737">
    <property type="term" value="C:cytoplasm"/>
    <property type="evidence" value="ECO:0007669"/>
    <property type="project" value="TreeGrafter"/>
</dbReference>
<proteinExistence type="predicted"/>
<dbReference type="SUPFAM" id="SSF51905">
    <property type="entry name" value="FAD/NAD(P)-binding domain"/>
    <property type="match status" value="1"/>
</dbReference>
<dbReference type="Gene3D" id="3.50.50.60">
    <property type="entry name" value="FAD/NAD(P)-binding domain"/>
    <property type="match status" value="1"/>
</dbReference>
<dbReference type="GO" id="GO:0016491">
    <property type="term" value="F:oxidoreductase activity"/>
    <property type="evidence" value="ECO:0007669"/>
    <property type="project" value="UniProtKB-KW"/>
</dbReference>
<evidence type="ECO:0000256" key="1">
    <source>
        <dbReference type="ARBA" id="ARBA00023002"/>
    </source>
</evidence>
<dbReference type="EMBL" id="UXAW01000119">
    <property type="protein sequence ID" value="VDC33597.1"/>
    <property type="molecule type" value="Genomic_DNA"/>
</dbReference>
<organism evidence="3 4">
    <name type="scientific">Pseudogemmobacter humi</name>
    <dbReference type="NCBI Taxonomy" id="2483812"/>
    <lineage>
        <taxon>Bacteria</taxon>
        <taxon>Pseudomonadati</taxon>
        <taxon>Pseudomonadota</taxon>
        <taxon>Alphaproteobacteria</taxon>
        <taxon>Rhodobacterales</taxon>
        <taxon>Paracoccaceae</taxon>
        <taxon>Pseudogemmobacter</taxon>
    </lineage>
</organism>
<keyword evidence="4" id="KW-1185">Reference proteome</keyword>
<accession>A0A3P5XRU1</accession>
<evidence type="ECO:0000313" key="3">
    <source>
        <dbReference type="EMBL" id="VDC33597.1"/>
    </source>
</evidence>
<feature type="domain" description="FAD dependent oxidoreductase" evidence="2">
    <location>
        <begin position="32"/>
        <end position="388"/>
    </location>
</feature>
<evidence type="ECO:0000313" key="4">
    <source>
        <dbReference type="Proteomes" id="UP000277498"/>
    </source>
</evidence>
<dbReference type="Pfam" id="PF01266">
    <property type="entry name" value="DAO"/>
    <property type="match status" value="1"/>
</dbReference>
<dbReference type="InterPro" id="IPR036188">
    <property type="entry name" value="FAD/NAD-bd_sf"/>
</dbReference>
<dbReference type="PANTHER" id="PTHR13847">
    <property type="entry name" value="SARCOSINE DEHYDROGENASE-RELATED"/>
    <property type="match status" value="1"/>
</dbReference>
<dbReference type="InterPro" id="IPR006076">
    <property type="entry name" value="FAD-dep_OxRdtase"/>
</dbReference>
<dbReference type="Proteomes" id="UP000277498">
    <property type="component" value="Unassembled WGS sequence"/>
</dbReference>
<sequence length="432" mass="46687">MTGARPYDESLWRKEARTPAFAAPPFAAGQADVAIVGGGFTGLSAALHLAELGREVVLLEAADIGFGASGRNGGQVNPGLKYDLPALEAKFGTEAGSAFWRMGQEAPDFLAAMIRRLNLDCDLEENGLLRLAHNKAAMAAMWKAADALEAGGLPVRRLADRRAVEAETGTARYEAGFVDPRGRSVRPQDLASELARAAARAGVRIHCQSPVIRLNQNGKGWEVATAQGVIRAREVIVATNGYTDGLVPGLAPSLLPVNSFQIATARLDEDLSRRILPGRQTVYDSRRLILYFRKTSDNRVMIGGRASFSSSRKAGGRSPDYSRIERVLHGIFPQLAGLPVEMRWAGLVCITRDFLPHYHVPAPGLHVVTGYNGRGVALANRAGAWIARHLCQAPDTVAMPVVPITPVPFHRWREPLLNIAMKGQYLLDLAGR</sequence>
<dbReference type="EC" id="1.4.3.-" evidence="3"/>
<protein>
    <submittedName>
        <fullName evidence="3">Gamma-glutamylputrescine oxidoreductase</fullName>
        <ecNumber evidence="3">1.4.3.-</ecNumber>
    </submittedName>
</protein>
<keyword evidence="1 3" id="KW-0560">Oxidoreductase</keyword>
<name>A0A3P5XRU1_9RHOB</name>
<dbReference type="PANTHER" id="PTHR13847:SF281">
    <property type="entry name" value="FAD DEPENDENT OXIDOREDUCTASE DOMAIN-CONTAINING PROTEIN"/>
    <property type="match status" value="1"/>
</dbReference>
<dbReference type="AlphaFoldDB" id="A0A3P5XRU1"/>
<gene>
    <name evidence="3" type="primary">puuB_5</name>
    <name evidence="3" type="ORF">XINFAN_03910</name>
</gene>
<reference evidence="3 4" key="1">
    <citation type="submission" date="2018-11" db="EMBL/GenBank/DDBJ databases">
        <authorList>
            <person name="Criscuolo A."/>
        </authorList>
    </citation>
    <scope>NUCLEOTIDE SEQUENCE [LARGE SCALE GENOMIC DNA]</scope>
    <source>
        <strain evidence="3">ACIP111625</strain>
    </source>
</reference>
<evidence type="ECO:0000259" key="2">
    <source>
        <dbReference type="Pfam" id="PF01266"/>
    </source>
</evidence>
<dbReference type="Gene3D" id="3.30.9.10">
    <property type="entry name" value="D-Amino Acid Oxidase, subunit A, domain 2"/>
    <property type="match status" value="1"/>
</dbReference>